<dbReference type="Proteomes" id="UP000287853">
    <property type="component" value="Unassembled WGS sequence"/>
</dbReference>
<dbReference type="AlphaFoldDB" id="A0A3S3QTU0"/>
<keyword evidence="2" id="KW-1185">Reference proteome</keyword>
<gene>
    <name evidence="1" type="ORF">H206_06253</name>
</gene>
<protein>
    <submittedName>
        <fullName evidence="1">Uncharacterized protein</fullName>
    </submittedName>
</protein>
<reference evidence="1 2" key="1">
    <citation type="submission" date="2017-01" db="EMBL/GenBank/DDBJ databases">
        <title>The cable genome- insights into the physiology and evolution of filamentous bacteria capable of sulfide oxidation via long distance electron transfer.</title>
        <authorList>
            <person name="Schreiber L."/>
            <person name="Bjerg J.T."/>
            <person name="Boggild A."/>
            <person name="Van De Vossenberg J."/>
            <person name="Meysman F."/>
            <person name="Nielsen L.P."/>
            <person name="Schramm A."/>
            <person name="Kjeldsen K.U."/>
        </authorList>
    </citation>
    <scope>NUCLEOTIDE SEQUENCE [LARGE SCALE GENOMIC DNA]</scope>
    <source>
        <strain evidence="1">MCF</strain>
    </source>
</reference>
<sequence length="130" mass="14480">MVKREVFVITAAAVEGGKLSSFDVELFKLCFGGGKRGDCAVAFCCRQIVDSYCATAAAFFLFRIENSMEVGRNIFPQKFRSVAFENQKCPGNKDDQEGGDNAFQRTGFLFLCGHTGCSPEWLFCFLLRRS</sequence>
<name>A0A3S3QTU0_9BACT</name>
<proteinExistence type="predicted"/>
<dbReference type="EMBL" id="MTKO01000031">
    <property type="protein sequence ID" value="RWX47594.1"/>
    <property type="molecule type" value="Genomic_DNA"/>
</dbReference>
<comment type="caution">
    <text evidence="1">The sequence shown here is derived from an EMBL/GenBank/DDBJ whole genome shotgun (WGS) entry which is preliminary data.</text>
</comment>
<evidence type="ECO:0000313" key="1">
    <source>
        <dbReference type="EMBL" id="RWX47594.1"/>
    </source>
</evidence>
<accession>A0A3S3QTU0</accession>
<organism evidence="1 2">
    <name type="scientific">Candidatus Electrothrix aarhusensis</name>
    <dbReference type="NCBI Taxonomy" id="1859131"/>
    <lineage>
        <taxon>Bacteria</taxon>
        <taxon>Pseudomonadati</taxon>
        <taxon>Thermodesulfobacteriota</taxon>
        <taxon>Desulfobulbia</taxon>
        <taxon>Desulfobulbales</taxon>
        <taxon>Desulfobulbaceae</taxon>
        <taxon>Candidatus Electrothrix</taxon>
    </lineage>
</organism>
<evidence type="ECO:0000313" key="2">
    <source>
        <dbReference type="Proteomes" id="UP000287853"/>
    </source>
</evidence>